<reference evidence="2 3" key="1">
    <citation type="submission" date="2020-12" db="EMBL/GenBank/DDBJ databases">
        <title>Olleya sediminilitoris sp. nov., isolated from a tidal flat.</title>
        <authorList>
            <person name="Park S."/>
            <person name="Yoon J.-H."/>
        </authorList>
    </citation>
    <scope>NUCLEOTIDE SEQUENCE [LARGE SCALE GENOMIC DNA]</scope>
    <source>
        <strain evidence="2 3">YSTF-M6</strain>
    </source>
</reference>
<keyword evidence="3" id="KW-1185">Reference proteome</keyword>
<protein>
    <submittedName>
        <fullName evidence="2">M23 family metallopeptidase</fullName>
    </submittedName>
</protein>
<organism evidence="2 3">
    <name type="scientific">Olleya sediminilitoris</name>
    <dbReference type="NCBI Taxonomy" id="2795739"/>
    <lineage>
        <taxon>Bacteria</taxon>
        <taxon>Pseudomonadati</taxon>
        <taxon>Bacteroidota</taxon>
        <taxon>Flavobacteriia</taxon>
        <taxon>Flavobacteriales</taxon>
        <taxon>Flavobacteriaceae</taxon>
    </lineage>
</organism>
<dbReference type="PANTHER" id="PTHR21666:SF270">
    <property type="entry name" value="MUREIN HYDROLASE ACTIVATOR ENVC"/>
    <property type="match status" value="1"/>
</dbReference>
<evidence type="ECO:0000313" key="3">
    <source>
        <dbReference type="Proteomes" id="UP000605013"/>
    </source>
</evidence>
<comment type="caution">
    <text evidence="2">The sequence shown here is derived from an EMBL/GenBank/DDBJ whole genome shotgun (WGS) entry which is preliminary data.</text>
</comment>
<feature type="domain" description="M23ase beta-sheet core" evidence="1">
    <location>
        <begin position="87"/>
        <end position="171"/>
    </location>
</feature>
<dbReference type="InterPro" id="IPR050570">
    <property type="entry name" value="Cell_wall_metabolism_enzyme"/>
</dbReference>
<accession>A0ABS1WKG2</accession>
<proteinExistence type="predicted"/>
<dbReference type="SUPFAM" id="SSF51261">
    <property type="entry name" value="Duplicated hybrid motif"/>
    <property type="match status" value="1"/>
</dbReference>
<dbReference type="InterPro" id="IPR016047">
    <property type="entry name" value="M23ase_b-sheet_dom"/>
</dbReference>
<dbReference type="CDD" id="cd12797">
    <property type="entry name" value="M23_peptidase"/>
    <property type="match status" value="1"/>
</dbReference>
<sequence>MILNKLLCVIIMSIVFFQCKKEKQLIVNATQQIVEKESVKLDTLKLTKGYGFPVGKPDAKRYYNAQKFQENNHLGDDWNGVGGGNTDLGDPIYAIANGYVSFAKDVKGGWGNIIRIIHHNPDATKVESLYAHCQKLLVNKGDYVTKGTKIATIGTADGAYLAHLHFEIRDQINLPIGPGYSSDIKGYLNPTKYINNNR</sequence>
<evidence type="ECO:0000259" key="1">
    <source>
        <dbReference type="Pfam" id="PF01551"/>
    </source>
</evidence>
<dbReference type="InterPro" id="IPR011055">
    <property type="entry name" value="Dup_hybrid_motif"/>
</dbReference>
<dbReference type="PANTHER" id="PTHR21666">
    <property type="entry name" value="PEPTIDASE-RELATED"/>
    <property type="match status" value="1"/>
</dbReference>
<dbReference type="Gene3D" id="2.70.70.10">
    <property type="entry name" value="Glucose Permease (Domain IIA)"/>
    <property type="match status" value="1"/>
</dbReference>
<gene>
    <name evidence="2" type="ORF">JAO71_07320</name>
</gene>
<name>A0ABS1WKG2_9FLAO</name>
<dbReference type="Pfam" id="PF01551">
    <property type="entry name" value="Peptidase_M23"/>
    <property type="match status" value="1"/>
</dbReference>
<dbReference type="Proteomes" id="UP000605013">
    <property type="component" value="Unassembled WGS sequence"/>
</dbReference>
<evidence type="ECO:0000313" key="2">
    <source>
        <dbReference type="EMBL" id="MBL7559609.1"/>
    </source>
</evidence>
<dbReference type="EMBL" id="JAEMEF010000005">
    <property type="protein sequence ID" value="MBL7559609.1"/>
    <property type="molecule type" value="Genomic_DNA"/>
</dbReference>